<keyword evidence="2" id="KW-1133">Transmembrane helix</keyword>
<evidence type="ECO:0000259" key="3">
    <source>
        <dbReference type="SMART" id="SM00331"/>
    </source>
</evidence>
<keyword evidence="1" id="KW-0378">Hydrolase</keyword>
<evidence type="ECO:0000313" key="4">
    <source>
        <dbReference type="EMBL" id="RCK78826.1"/>
    </source>
</evidence>
<comment type="caution">
    <text evidence="4">The sequence shown here is derived from an EMBL/GenBank/DDBJ whole genome shotgun (WGS) entry which is preliminary data.</text>
</comment>
<evidence type="ECO:0000313" key="5">
    <source>
        <dbReference type="Proteomes" id="UP000252355"/>
    </source>
</evidence>
<keyword evidence="2" id="KW-0472">Membrane</keyword>
<protein>
    <submittedName>
        <fullName evidence="4">Serine phosphatase RsbU, regulator of sigma subunit</fullName>
    </submittedName>
</protein>
<dbReference type="Gene3D" id="3.60.40.10">
    <property type="entry name" value="PPM-type phosphatase domain"/>
    <property type="match status" value="1"/>
</dbReference>
<evidence type="ECO:0000256" key="1">
    <source>
        <dbReference type="ARBA" id="ARBA00022801"/>
    </source>
</evidence>
<reference evidence="4 5" key="1">
    <citation type="submission" date="2018-05" db="EMBL/GenBank/DDBJ databases">
        <title>A metagenomic window into the 2 km-deep terrestrial subsurface aquifer revealed taxonomically and functionally diverse microbial community comprising novel uncultured bacterial lineages.</title>
        <authorList>
            <person name="Kadnikov V.V."/>
            <person name="Mardanov A.V."/>
            <person name="Beletsky A.V."/>
            <person name="Banks D."/>
            <person name="Pimenov N.V."/>
            <person name="Frank Y.A."/>
            <person name="Karnachuk O.V."/>
            <person name="Ravin N.V."/>
        </authorList>
    </citation>
    <scope>NUCLEOTIDE SEQUENCE [LARGE SCALE GENOMIC DNA]</scope>
    <source>
        <strain evidence="4">BY5</strain>
    </source>
</reference>
<evidence type="ECO:0000256" key="2">
    <source>
        <dbReference type="SAM" id="Phobius"/>
    </source>
</evidence>
<dbReference type="PANTHER" id="PTHR43156">
    <property type="entry name" value="STAGE II SPORULATION PROTEIN E-RELATED"/>
    <property type="match status" value="1"/>
</dbReference>
<dbReference type="SUPFAM" id="SSF81606">
    <property type="entry name" value="PP2C-like"/>
    <property type="match status" value="1"/>
</dbReference>
<dbReference type="InterPro" id="IPR001932">
    <property type="entry name" value="PPM-type_phosphatase-like_dom"/>
</dbReference>
<gene>
    <name evidence="4" type="ORF">OZSIB_0976</name>
</gene>
<dbReference type="AlphaFoldDB" id="A0A367ZL54"/>
<accession>A0A367ZL54</accession>
<dbReference type="GO" id="GO:0016791">
    <property type="term" value="F:phosphatase activity"/>
    <property type="evidence" value="ECO:0007669"/>
    <property type="project" value="TreeGrafter"/>
</dbReference>
<feature type="transmembrane region" description="Helical" evidence="2">
    <location>
        <begin position="304"/>
        <end position="325"/>
    </location>
</feature>
<dbReference type="InterPro" id="IPR052016">
    <property type="entry name" value="Bact_Sigma-Reg"/>
</dbReference>
<keyword evidence="2" id="KW-0812">Transmembrane</keyword>
<dbReference type="Proteomes" id="UP000252355">
    <property type="component" value="Unassembled WGS sequence"/>
</dbReference>
<organism evidence="4 5">
    <name type="scientific">Candidatus Ozemobacter sibiricus</name>
    <dbReference type="NCBI Taxonomy" id="2268124"/>
    <lineage>
        <taxon>Bacteria</taxon>
        <taxon>Candidatus Ozemobacteria</taxon>
        <taxon>Candidatus Ozemobacterales</taxon>
        <taxon>Candidatus Ozemobacteraceae</taxon>
        <taxon>Candidatus Ozemobacter</taxon>
    </lineage>
</organism>
<feature type="domain" description="PPM-type phosphatase" evidence="3">
    <location>
        <begin position="609"/>
        <end position="823"/>
    </location>
</feature>
<dbReference type="InterPro" id="IPR036457">
    <property type="entry name" value="PPM-type-like_dom_sf"/>
</dbReference>
<sequence>MVVPGLHHLIENDQRQELVLGRLYERLVSTWFQLGSLRNESFLRGTPVDPELARAAFDRIASVTSELDEALQGHPRQPQWLVIRSLLASYTVQFQEYNAGMAQWQSMMRAESAARIEWKEAFSLRLASLSAILAEARRQAAQEGPAGFEPIPVVSVQRVIQETLREIENNLASHAQMVGEAPPGGLSRSLLAELDSRVEARLRALSGLLPALLPGFLGLSMPGAVPPLTKEIERFRAEFASYRQFVESRRFGRQSLEERLLQLHEGLRTTRSLGADRIVAEADYLWEAITADADRLLAEVREKFWWRFAFLIGSFILACLGLAWLPSLLADPIERLRNRFQQVKPGEPLPPAPPCIVSEFEELDHSFVDMVKQVNRHIRLQDRYLKTIARIRQVFSSLYEMPIHPGEHPSAPLHHSIQRLLDLLGLQMPELVFAWLFQETTKGLQPLGDPHEAGSSNPGLPYPAVSRAEHLAIATWLARQARPAPTPAEEQAEDAMAPLPLIPWSDLPEPLRQGRSLNLGFLAIRTPHLGRSDLPAPASGLLYLALASDQGALRAADHLFLSVIVQNLATMLEIANLLVISLKEREMTFQLRIAKEIQESALPASLPDHPAFDLEAKIHMASEVGGDFYEFFPFPDGRLGVLIADVSGKNVAAALLTMVLRATLRTLPIPGFAPHLLMNRLNEVMLELIPDGRFITVVYGLLDPVSETFTWTSAGHTPVLAIIEQGNIRQVDVLTFPEVPIGLMPRTYSERRIPFRPGDRLLLFTDGVTDLRNPAGEMFGLDRLLALLRRGDGFPLATLLAELDRYRAGTPPPDDLTLLAVRFRPVVKLPTA</sequence>
<dbReference type="PANTHER" id="PTHR43156:SF2">
    <property type="entry name" value="STAGE II SPORULATION PROTEIN E"/>
    <property type="match status" value="1"/>
</dbReference>
<proteinExistence type="predicted"/>
<dbReference type="EMBL" id="QOQW01000018">
    <property type="protein sequence ID" value="RCK78826.1"/>
    <property type="molecule type" value="Genomic_DNA"/>
</dbReference>
<name>A0A367ZL54_9BACT</name>
<dbReference type="SMART" id="SM00331">
    <property type="entry name" value="PP2C_SIG"/>
    <property type="match status" value="1"/>
</dbReference>
<dbReference type="Pfam" id="PF07228">
    <property type="entry name" value="SpoIIE"/>
    <property type="match status" value="1"/>
</dbReference>